<evidence type="ECO:0000313" key="2">
    <source>
        <dbReference type="Proteomes" id="UP000518266"/>
    </source>
</evidence>
<sequence length="120" mass="13510">MEVFQELDVLLMLDGRAQLHQLISEGVVNPRSARKSIRLPHPHDIEGFNAFELKSFGLYPDDAPLLFSIQRDRVKGRVVAELGEHSVGQLRGRVRAVEVATEERRTADPTARTTDFSMTV</sequence>
<keyword evidence="2" id="KW-1185">Reference proteome</keyword>
<gene>
    <name evidence="1" type="ORF">F7725_007139</name>
</gene>
<proteinExistence type="predicted"/>
<accession>A0A7J5XVY2</accession>
<dbReference type="OrthoDB" id="278212at2759"/>
<organism evidence="1 2">
    <name type="scientific">Dissostichus mawsoni</name>
    <name type="common">Antarctic cod</name>
    <dbReference type="NCBI Taxonomy" id="36200"/>
    <lineage>
        <taxon>Eukaryota</taxon>
        <taxon>Metazoa</taxon>
        <taxon>Chordata</taxon>
        <taxon>Craniata</taxon>
        <taxon>Vertebrata</taxon>
        <taxon>Euteleostomi</taxon>
        <taxon>Actinopterygii</taxon>
        <taxon>Neopterygii</taxon>
        <taxon>Teleostei</taxon>
        <taxon>Neoteleostei</taxon>
        <taxon>Acanthomorphata</taxon>
        <taxon>Eupercaria</taxon>
        <taxon>Perciformes</taxon>
        <taxon>Notothenioidei</taxon>
        <taxon>Nototheniidae</taxon>
        <taxon>Dissostichus</taxon>
    </lineage>
</organism>
<evidence type="ECO:0000313" key="1">
    <source>
        <dbReference type="EMBL" id="KAF3841276.1"/>
    </source>
</evidence>
<dbReference type="Proteomes" id="UP000518266">
    <property type="component" value="Unassembled WGS sequence"/>
</dbReference>
<reference evidence="1 2" key="1">
    <citation type="submission" date="2020-03" db="EMBL/GenBank/DDBJ databases">
        <title>Dissostichus mawsoni Genome sequencing and assembly.</title>
        <authorList>
            <person name="Park H."/>
        </authorList>
    </citation>
    <scope>NUCLEOTIDE SEQUENCE [LARGE SCALE GENOMIC DNA]</scope>
    <source>
        <strain evidence="1">DM0001</strain>
        <tissue evidence="1">Muscle</tissue>
    </source>
</reference>
<protein>
    <submittedName>
        <fullName evidence="1">Uncharacterized protein</fullName>
    </submittedName>
</protein>
<comment type="caution">
    <text evidence="1">The sequence shown here is derived from an EMBL/GenBank/DDBJ whole genome shotgun (WGS) entry which is preliminary data.</text>
</comment>
<dbReference type="EMBL" id="JAAKFY010000020">
    <property type="protein sequence ID" value="KAF3841276.1"/>
    <property type="molecule type" value="Genomic_DNA"/>
</dbReference>
<name>A0A7J5XVY2_DISMA</name>
<dbReference type="AlphaFoldDB" id="A0A7J5XVY2"/>